<accession>A0AAV0BLB2</accession>
<gene>
    <name evidence="3" type="ORF">PPACK8108_LOCUS21651</name>
</gene>
<evidence type="ECO:0000256" key="2">
    <source>
        <dbReference type="SAM" id="MobiDB-lite"/>
    </source>
</evidence>
<feature type="compositionally biased region" description="Basic residues" evidence="2">
    <location>
        <begin position="1"/>
        <end position="10"/>
    </location>
</feature>
<dbReference type="GO" id="GO:0005634">
    <property type="term" value="C:nucleus"/>
    <property type="evidence" value="ECO:0007669"/>
    <property type="project" value="TreeGrafter"/>
</dbReference>
<comment type="caution">
    <text evidence="3">The sequence shown here is derived from an EMBL/GenBank/DDBJ whole genome shotgun (WGS) entry which is preliminary data.</text>
</comment>
<feature type="region of interest" description="Disordered" evidence="2">
    <location>
        <begin position="237"/>
        <end position="277"/>
    </location>
</feature>
<organism evidence="3 4">
    <name type="scientific">Phakopsora pachyrhizi</name>
    <name type="common">Asian soybean rust disease fungus</name>
    <dbReference type="NCBI Taxonomy" id="170000"/>
    <lineage>
        <taxon>Eukaryota</taxon>
        <taxon>Fungi</taxon>
        <taxon>Dikarya</taxon>
        <taxon>Basidiomycota</taxon>
        <taxon>Pucciniomycotina</taxon>
        <taxon>Pucciniomycetes</taxon>
        <taxon>Pucciniales</taxon>
        <taxon>Phakopsoraceae</taxon>
        <taxon>Phakopsora</taxon>
    </lineage>
</organism>
<dbReference type="EMBL" id="CALTRL010005823">
    <property type="protein sequence ID" value="CAH7686939.1"/>
    <property type="molecule type" value="Genomic_DNA"/>
</dbReference>
<feature type="compositionally biased region" description="Polar residues" evidence="2">
    <location>
        <begin position="244"/>
        <end position="253"/>
    </location>
</feature>
<keyword evidence="4" id="KW-1185">Reference proteome</keyword>
<evidence type="ECO:0000256" key="1">
    <source>
        <dbReference type="ARBA" id="ARBA00006781"/>
    </source>
</evidence>
<dbReference type="PANTHER" id="PTHR13261">
    <property type="entry name" value="BRCA2 AND CDKN1A INTERACTING PROTEIN"/>
    <property type="match status" value="1"/>
</dbReference>
<dbReference type="PANTHER" id="PTHR13261:SF0">
    <property type="entry name" value="BRCA2 AND CDKN1A-INTERACTING PROTEIN"/>
    <property type="match status" value="1"/>
</dbReference>
<dbReference type="Pfam" id="PF13862">
    <property type="entry name" value="BCCIP"/>
    <property type="match status" value="1"/>
</dbReference>
<dbReference type="InterPro" id="IPR025602">
    <property type="entry name" value="BCP1_family"/>
</dbReference>
<feature type="region of interest" description="Disordered" evidence="2">
    <location>
        <begin position="1"/>
        <end position="28"/>
    </location>
</feature>
<dbReference type="AlphaFoldDB" id="A0AAV0BLB2"/>
<evidence type="ECO:0000313" key="3">
    <source>
        <dbReference type="EMBL" id="CAH7686939.1"/>
    </source>
</evidence>
<name>A0AAV0BLB2_PHAPC</name>
<reference evidence="3" key="1">
    <citation type="submission" date="2022-06" db="EMBL/GenBank/DDBJ databases">
        <authorList>
            <consortium name="SYNGENTA / RWTH Aachen University"/>
        </authorList>
    </citation>
    <scope>NUCLEOTIDE SEQUENCE</scope>
</reference>
<proteinExistence type="inferred from homology"/>
<sequence length="363" mass="40590">MTKVDTRKRRQPEDSVGEPDRNHDSDTEMIDETIDVTFEFFDLNPIDYHALKHLVSQLFRVDSPADEDRTDRNQSLKPSKAPLKVVPEDIDLGELVDILLGEQKEWVGVTVKCDGEQNDPYGFVSVLDLKAYQDKASISSLTSYLFSCIDKSDSSQAPDLVQTLKQSLLPTGKGVGLLLSERLINMPVQVMPQLLAQVGNEIKHAQSKNASGFKFDKLLIPSRVFSIPNLSADDKAAADLNPTFDPNQKSRLNSKSDDKSCGPGSKKLKKDKDPVEPFGGNLMEDEYDLYHPEDLIISQFSSHTIHFDFFKPSNSAGTTTKQKPTSDLVNMKGFDQRGRLMLIDLNKWDLMIDCLNGFISSKC</sequence>
<protein>
    <submittedName>
        <fullName evidence="3">P21-C-terminal region-binding protein-domain-containing protein</fullName>
    </submittedName>
</protein>
<evidence type="ECO:0000313" key="4">
    <source>
        <dbReference type="Proteomes" id="UP001153365"/>
    </source>
</evidence>
<dbReference type="Proteomes" id="UP001153365">
    <property type="component" value="Unassembled WGS sequence"/>
</dbReference>
<comment type="similarity">
    <text evidence="1">Belongs to the BCP1 family.</text>
</comment>